<keyword evidence="1" id="KW-0812">Transmembrane</keyword>
<reference evidence="3 4" key="1">
    <citation type="submission" date="2019-10" db="EMBL/GenBank/DDBJ databases">
        <title>Draft Genome Sequence of Cytophagaceae sp. SJW1-29.</title>
        <authorList>
            <person name="Choi A."/>
        </authorList>
    </citation>
    <scope>NUCLEOTIDE SEQUENCE [LARGE SCALE GENOMIC DNA]</scope>
    <source>
        <strain evidence="3 4">SJW1-29</strain>
    </source>
</reference>
<dbReference type="Pfam" id="PF12158">
    <property type="entry name" value="DUF3592"/>
    <property type="match status" value="1"/>
</dbReference>
<dbReference type="RefSeq" id="WP_152761095.1">
    <property type="nucleotide sequence ID" value="NZ_WHLY01000002.1"/>
</dbReference>
<organism evidence="3 4">
    <name type="scientific">Salmonirosea aquatica</name>
    <dbReference type="NCBI Taxonomy" id="2654236"/>
    <lineage>
        <taxon>Bacteria</taxon>
        <taxon>Pseudomonadati</taxon>
        <taxon>Bacteroidota</taxon>
        <taxon>Cytophagia</taxon>
        <taxon>Cytophagales</taxon>
        <taxon>Spirosomataceae</taxon>
        <taxon>Salmonirosea</taxon>
    </lineage>
</organism>
<name>A0A7C9BK73_9BACT</name>
<dbReference type="EMBL" id="WHLY01000002">
    <property type="protein sequence ID" value="MPR34675.1"/>
    <property type="molecule type" value="Genomic_DNA"/>
</dbReference>
<evidence type="ECO:0000256" key="1">
    <source>
        <dbReference type="SAM" id="Phobius"/>
    </source>
</evidence>
<accession>A0A7C9BK73</accession>
<dbReference type="Proteomes" id="UP000479293">
    <property type="component" value="Unassembled WGS sequence"/>
</dbReference>
<dbReference type="InterPro" id="IPR021994">
    <property type="entry name" value="DUF3592"/>
</dbReference>
<evidence type="ECO:0000313" key="4">
    <source>
        <dbReference type="Proteomes" id="UP000479293"/>
    </source>
</evidence>
<keyword evidence="1" id="KW-0472">Membrane</keyword>
<comment type="caution">
    <text evidence="3">The sequence shown here is derived from an EMBL/GenBank/DDBJ whole genome shotgun (WGS) entry which is preliminary data.</text>
</comment>
<dbReference type="AlphaFoldDB" id="A0A7C9BK73"/>
<feature type="transmembrane region" description="Helical" evidence="1">
    <location>
        <begin position="113"/>
        <end position="138"/>
    </location>
</feature>
<evidence type="ECO:0000259" key="2">
    <source>
        <dbReference type="Pfam" id="PF12158"/>
    </source>
</evidence>
<feature type="domain" description="DUF3592" evidence="2">
    <location>
        <begin position="42"/>
        <end position="110"/>
    </location>
</feature>
<gene>
    <name evidence="3" type="ORF">GBK04_15240</name>
</gene>
<keyword evidence="4" id="KW-1185">Reference proteome</keyword>
<feature type="transmembrane region" description="Helical" evidence="1">
    <location>
        <begin position="12"/>
        <end position="29"/>
    </location>
</feature>
<keyword evidence="1" id="KW-1133">Transmembrane helix</keyword>
<evidence type="ECO:0000313" key="3">
    <source>
        <dbReference type="EMBL" id="MPR34675.1"/>
    </source>
</evidence>
<protein>
    <submittedName>
        <fullName evidence="3">DUF3592 domain-containing protein</fullName>
    </submittedName>
</protein>
<proteinExistence type="predicted"/>
<sequence>MKKKSERNTAIILTLVGAVALGIGIYLFIGKQKFLARSIVADGVVRELESGSSSKSGRTYYPVVEYRDDAGKQQTFTSQIGSSPASYEVGEPVQVRYEPGKPWTAVIVGFWEMWGVIAVFGGLGAMFLFIGAGTVYAAMHRAKMRRELPQTGRMIELPGRVEMHTTKSKTEFFVRTEWHNPTDGKMYLFDSEKVSYNPASFLTNRLIPVWIDPLNPKSRYYVDVSFLPEEA</sequence>